<evidence type="ECO:0000256" key="5">
    <source>
        <dbReference type="ARBA" id="ARBA00022692"/>
    </source>
</evidence>
<feature type="transmembrane region" description="Helical" evidence="8">
    <location>
        <begin position="151"/>
        <end position="170"/>
    </location>
</feature>
<keyword evidence="12" id="KW-1185">Reference proteome</keyword>
<dbReference type="InterPro" id="IPR000515">
    <property type="entry name" value="MetI-like"/>
</dbReference>
<evidence type="ECO:0000256" key="1">
    <source>
        <dbReference type="ARBA" id="ARBA00004429"/>
    </source>
</evidence>
<feature type="domain" description="ABC transmembrane type-1" evidence="10">
    <location>
        <begin position="86"/>
        <end position="274"/>
    </location>
</feature>
<name>A0A852U3M5_9ACTN</name>
<dbReference type="Pfam" id="PF00528">
    <property type="entry name" value="BPD_transp_1"/>
    <property type="match status" value="1"/>
</dbReference>
<protein>
    <submittedName>
        <fullName evidence="11">Putative spermidine/putrescine transport system permease protein</fullName>
    </submittedName>
</protein>
<evidence type="ECO:0000256" key="7">
    <source>
        <dbReference type="ARBA" id="ARBA00023136"/>
    </source>
</evidence>
<evidence type="ECO:0000256" key="4">
    <source>
        <dbReference type="ARBA" id="ARBA00022519"/>
    </source>
</evidence>
<feature type="transmembrane region" description="Helical" evidence="8">
    <location>
        <begin position="121"/>
        <end position="145"/>
    </location>
</feature>
<comment type="caution">
    <text evidence="11">The sequence shown here is derived from an EMBL/GenBank/DDBJ whole genome shotgun (WGS) entry which is preliminary data.</text>
</comment>
<dbReference type="PROSITE" id="PS50928">
    <property type="entry name" value="ABC_TM1"/>
    <property type="match status" value="1"/>
</dbReference>
<dbReference type="InterPro" id="IPR035906">
    <property type="entry name" value="MetI-like_sf"/>
</dbReference>
<dbReference type="AlphaFoldDB" id="A0A852U3M5"/>
<dbReference type="PANTHER" id="PTHR43357">
    <property type="entry name" value="INNER MEMBRANE ABC TRANSPORTER PERMEASE PROTEIN YDCV"/>
    <property type="match status" value="1"/>
</dbReference>
<evidence type="ECO:0000256" key="2">
    <source>
        <dbReference type="ARBA" id="ARBA00022448"/>
    </source>
</evidence>
<feature type="transmembrane region" description="Helical" evidence="8">
    <location>
        <begin position="86"/>
        <end position="109"/>
    </location>
</feature>
<dbReference type="PANTHER" id="PTHR43357:SF4">
    <property type="entry name" value="INNER MEMBRANE ABC TRANSPORTER PERMEASE PROTEIN YDCV"/>
    <property type="match status" value="1"/>
</dbReference>
<evidence type="ECO:0000256" key="3">
    <source>
        <dbReference type="ARBA" id="ARBA00022475"/>
    </source>
</evidence>
<evidence type="ECO:0000256" key="6">
    <source>
        <dbReference type="ARBA" id="ARBA00022989"/>
    </source>
</evidence>
<dbReference type="RefSeq" id="WP_218882601.1">
    <property type="nucleotide sequence ID" value="NZ_BAAAYY010000014.1"/>
</dbReference>
<keyword evidence="5 8" id="KW-0812">Transmembrane</keyword>
<sequence>MSESQTTVPWQDMTRRGTRPRRRRPRLGRTVWNSIIFLLYLFLLAPVLIVFVISFDTQTYLGFPPEGFTLDWYIGFLNNQEFIRGLQVSAVVATATATVAVLVSLPASLALTRHSFRGRSAFANLFLSPLLVPTVVLGLALLLALSPFGLIGTYPGLVVAHLAITIPYVIRTTMIALSSADVSCEEAARTLGASPWNTFRRVTLPLAAPGILAGAAIAFIISFDEAVIALFVVGPDATTLPVEIYRYVEYRTDPQIAAVSVFVVCVSVIFVVLIERILGLKRALR</sequence>
<feature type="transmembrane region" description="Helical" evidence="8">
    <location>
        <begin position="254"/>
        <end position="274"/>
    </location>
</feature>
<keyword evidence="3" id="KW-1003">Cell membrane</keyword>
<accession>A0A852U3M5</accession>
<dbReference type="GO" id="GO:0055085">
    <property type="term" value="P:transmembrane transport"/>
    <property type="evidence" value="ECO:0007669"/>
    <property type="project" value="InterPro"/>
</dbReference>
<dbReference type="SUPFAM" id="SSF161098">
    <property type="entry name" value="MetI-like"/>
    <property type="match status" value="1"/>
</dbReference>
<dbReference type="Gene3D" id="1.10.3720.10">
    <property type="entry name" value="MetI-like"/>
    <property type="match status" value="1"/>
</dbReference>
<feature type="transmembrane region" description="Helical" evidence="8">
    <location>
        <begin position="210"/>
        <end position="234"/>
    </location>
</feature>
<feature type="transmembrane region" description="Helical" evidence="8">
    <location>
        <begin position="31"/>
        <end position="55"/>
    </location>
</feature>
<evidence type="ECO:0000313" key="11">
    <source>
        <dbReference type="EMBL" id="NYE50095.1"/>
    </source>
</evidence>
<gene>
    <name evidence="11" type="ORF">HDA32_005215</name>
</gene>
<dbReference type="EMBL" id="JACCCC010000001">
    <property type="protein sequence ID" value="NYE50095.1"/>
    <property type="molecule type" value="Genomic_DNA"/>
</dbReference>
<keyword evidence="6 8" id="KW-1133">Transmembrane helix</keyword>
<evidence type="ECO:0000259" key="10">
    <source>
        <dbReference type="PROSITE" id="PS50928"/>
    </source>
</evidence>
<organism evidence="11 12">
    <name type="scientific">Spinactinospora alkalitolerans</name>
    <dbReference type="NCBI Taxonomy" id="687207"/>
    <lineage>
        <taxon>Bacteria</taxon>
        <taxon>Bacillati</taxon>
        <taxon>Actinomycetota</taxon>
        <taxon>Actinomycetes</taxon>
        <taxon>Streptosporangiales</taxon>
        <taxon>Nocardiopsidaceae</taxon>
        <taxon>Spinactinospora</taxon>
    </lineage>
</organism>
<keyword evidence="4" id="KW-0997">Cell inner membrane</keyword>
<evidence type="ECO:0000256" key="8">
    <source>
        <dbReference type="RuleBase" id="RU363032"/>
    </source>
</evidence>
<keyword evidence="2 8" id="KW-0813">Transport</keyword>
<dbReference type="Proteomes" id="UP000589036">
    <property type="component" value="Unassembled WGS sequence"/>
</dbReference>
<dbReference type="GO" id="GO:0005886">
    <property type="term" value="C:plasma membrane"/>
    <property type="evidence" value="ECO:0007669"/>
    <property type="project" value="UniProtKB-SubCell"/>
</dbReference>
<evidence type="ECO:0000256" key="9">
    <source>
        <dbReference type="SAM" id="MobiDB-lite"/>
    </source>
</evidence>
<keyword evidence="7 8" id="KW-0472">Membrane</keyword>
<comment type="subcellular location">
    <subcellularLocation>
        <location evidence="1">Cell inner membrane</location>
        <topology evidence="1">Multi-pass membrane protein</topology>
    </subcellularLocation>
    <subcellularLocation>
        <location evidence="8">Cell membrane</location>
        <topology evidence="8">Multi-pass membrane protein</topology>
    </subcellularLocation>
</comment>
<proteinExistence type="inferred from homology"/>
<reference evidence="11 12" key="1">
    <citation type="submission" date="2020-07" db="EMBL/GenBank/DDBJ databases">
        <title>Sequencing the genomes of 1000 actinobacteria strains.</title>
        <authorList>
            <person name="Klenk H.-P."/>
        </authorList>
    </citation>
    <scope>NUCLEOTIDE SEQUENCE [LARGE SCALE GENOMIC DNA]</scope>
    <source>
        <strain evidence="11 12">CXB654</strain>
    </source>
</reference>
<dbReference type="CDD" id="cd06261">
    <property type="entry name" value="TM_PBP2"/>
    <property type="match status" value="1"/>
</dbReference>
<evidence type="ECO:0000313" key="12">
    <source>
        <dbReference type="Proteomes" id="UP000589036"/>
    </source>
</evidence>
<feature type="region of interest" description="Disordered" evidence="9">
    <location>
        <begin position="1"/>
        <end position="22"/>
    </location>
</feature>
<comment type="similarity">
    <text evidence="8">Belongs to the binding-protein-dependent transport system permease family.</text>
</comment>